<evidence type="ECO:0000256" key="8">
    <source>
        <dbReference type="PROSITE-ProRule" id="PRU00169"/>
    </source>
</evidence>
<evidence type="ECO:0000256" key="7">
    <source>
        <dbReference type="ARBA" id="ARBA00023163"/>
    </source>
</evidence>
<dbReference type="Gene3D" id="1.10.10.60">
    <property type="entry name" value="Homeodomain-like"/>
    <property type="match status" value="2"/>
</dbReference>
<evidence type="ECO:0000256" key="3">
    <source>
        <dbReference type="ARBA" id="ARBA00022553"/>
    </source>
</evidence>
<dbReference type="SUPFAM" id="SSF46689">
    <property type="entry name" value="Homeodomain-like"/>
    <property type="match status" value="2"/>
</dbReference>
<gene>
    <name evidence="11" type="ORF">FB550_105235</name>
</gene>
<evidence type="ECO:0000259" key="9">
    <source>
        <dbReference type="PROSITE" id="PS01124"/>
    </source>
</evidence>
<keyword evidence="7" id="KW-0804">Transcription</keyword>
<evidence type="ECO:0000256" key="5">
    <source>
        <dbReference type="ARBA" id="ARBA00023015"/>
    </source>
</evidence>
<evidence type="ECO:0000256" key="4">
    <source>
        <dbReference type="ARBA" id="ARBA00023012"/>
    </source>
</evidence>
<evidence type="ECO:0000313" key="12">
    <source>
        <dbReference type="Proteomes" id="UP000319671"/>
    </source>
</evidence>
<evidence type="ECO:0000313" key="11">
    <source>
        <dbReference type="EMBL" id="TWE01866.1"/>
    </source>
</evidence>
<reference evidence="11 12" key="1">
    <citation type="submission" date="2019-06" db="EMBL/GenBank/DDBJ databases">
        <title>Sorghum-associated microbial communities from plants grown in Nebraska, USA.</title>
        <authorList>
            <person name="Schachtman D."/>
        </authorList>
    </citation>
    <scope>NUCLEOTIDE SEQUENCE [LARGE SCALE GENOMIC DNA]</scope>
    <source>
        <strain evidence="11 12">2482</strain>
    </source>
</reference>
<evidence type="ECO:0000256" key="6">
    <source>
        <dbReference type="ARBA" id="ARBA00023125"/>
    </source>
</evidence>
<feature type="domain" description="HTH araC/xylS-type" evidence="9">
    <location>
        <begin position="419"/>
        <end position="516"/>
    </location>
</feature>
<dbReference type="GO" id="GO:0005737">
    <property type="term" value="C:cytoplasm"/>
    <property type="evidence" value="ECO:0007669"/>
    <property type="project" value="UniProtKB-SubCell"/>
</dbReference>
<dbReference type="PROSITE" id="PS00041">
    <property type="entry name" value="HTH_ARAC_FAMILY_1"/>
    <property type="match status" value="1"/>
</dbReference>
<feature type="modified residue" description="4-aspartylphosphate" evidence="8">
    <location>
        <position position="55"/>
    </location>
</feature>
<dbReference type="InterPro" id="IPR018062">
    <property type="entry name" value="HTH_AraC-typ_CS"/>
</dbReference>
<dbReference type="PANTHER" id="PTHR42713">
    <property type="entry name" value="HISTIDINE KINASE-RELATED"/>
    <property type="match status" value="1"/>
</dbReference>
<dbReference type="InterPro" id="IPR020449">
    <property type="entry name" value="Tscrpt_reg_AraC-type_HTH"/>
</dbReference>
<dbReference type="InterPro" id="IPR001789">
    <property type="entry name" value="Sig_transdc_resp-reg_receiver"/>
</dbReference>
<dbReference type="Pfam" id="PF12833">
    <property type="entry name" value="HTH_18"/>
    <property type="match status" value="1"/>
</dbReference>
<organism evidence="11 12">
    <name type="scientific">Neobacillus bataviensis</name>
    <dbReference type="NCBI Taxonomy" id="220685"/>
    <lineage>
        <taxon>Bacteria</taxon>
        <taxon>Bacillati</taxon>
        <taxon>Bacillota</taxon>
        <taxon>Bacilli</taxon>
        <taxon>Bacillales</taxon>
        <taxon>Bacillaceae</taxon>
        <taxon>Neobacillus</taxon>
    </lineage>
</organism>
<dbReference type="Gene3D" id="3.40.50.2300">
    <property type="match status" value="1"/>
</dbReference>
<evidence type="ECO:0000256" key="2">
    <source>
        <dbReference type="ARBA" id="ARBA00022490"/>
    </source>
</evidence>
<dbReference type="InterPro" id="IPR009057">
    <property type="entry name" value="Homeodomain-like_sf"/>
</dbReference>
<dbReference type="AlphaFoldDB" id="A0A561DEP0"/>
<keyword evidence="2" id="KW-0963">Cytoplasm</keyword>
<comment type="subcellular location">
    <subcellularLocation>
        <location evidence="1">Cytoplasm</location>
    </subcellularLocation>
</comment>
<dbReference type="GO" id="GO:0043565">
    <property type="term" value="F:sequence-specific DNA binding"/>
    <property type="evidence" value="ECO:0007669"/>
    <property type="project" value="InterPro"/>
</dbReference>
<feature type="domain" description="Response regulatory" evidence="10">
    <location>
        <begin position="3"/>
        <end position="120"/>
    </location>
</feature>
<dbReference type="SUPFAM" id="SSF52172">
    <property type="entry name" value="CheY-like"/>
    <property type="match status" value="1"/>
</dbReference>
<keyword evidence="5" id="KW-0805">Transcription regulation</keyword>
<dbReference type="SMART" id="SM00342">
    <property type="entry name" value="HTH_ARAC"/>
    <property type="match status" value="1"/>
</dbReference>
<keyword evidence="3 8" id="KW-0597">Phosphoprotein</keyword>
<sequence>MYSVLIVDDEPLIRDGLKSLIPWSDHGFQVVDTAVDGYDALQKLKKHSIDLMIIDIRMPGMSGIQLIEAIRMTNSNIHFIILSGYADFDYAQKAIRYNVTGYLLKPIDEDELIEILGPLKAKMDKTKEIIQLQSHNLSFHKDNLLNGLLNTEYARENLDVQSKVEQLKLDWKKFTLVLIKERISTKQDANPLNSLKEKFETTFEPQKGMVFSSEHYLGILLKESVKTEESQKNLYETISKTANKVSIITSISEEFSSIYEVKHAFHETKSLLDQQFFYKESSVLKKGSELFIKGNQPTSIEILHNDFPLQDYSEKIYYAIDIANNEALSERILEAAQVMVNLHFTEEEIKKRFIQLVTNLLSKCSVAKPGLQRVITEVTISVVDIQNQPNFQSLVAYINKIFREIIGKLDVGDQTGQIKKLVDFIHRNYHQNLKLETLADLFNYNSAYLGKLFKNYTGNYFNTYLDIVRMENAKALLSQGYKVYQVAEQVGYTNVDYFHNKFKKYIGMSPTTYRKKEKTENAF</sequence>
<accession>A0A561DEP0</accession>
<dbReference type="PROSITE" id="PS01124">
    <property type="entry name" value="HTH_ARAC_FAMILY_2"/>
    <property type="match status" value="1"/>
</dbReference>
<evidence type="ECO:0000256" key="1">
    <source>
        <dbReference type="ARBA" id="ARBA00004496"/>
    </source>
</evidence>
<dbReference type="GO" id="GO:0003700">
    <property type="term" value="F:DNA-binding transcription factor activity"/>
    <property type="evidence" value="ECO:0007669"/>
    <property type="project" value="InterPro"/>
</dbReference>
<dbReference type="RefSeq" id="WP_144565268.1">
    <property type="nucleotide sequence ID" value="NZ_VIVN01000005.1"/>
</dbReference>
<proteinExistence type="predicted"/>
<dbReference type="PANTHER" id="PTHR42713:SF3">
    <property type="entry name" value="TRANSCRIPTIONAL REGULATORY PROTEIN HPTR"/>
    <property type="match status" value="1"/>
</dbReference>
<dbReference type="InterPro" id="IPR051552">
    <property type="entry name" value="HptR"/>
</dbReference>
<keyword evidence="4" id="KW-0902">Two-component regulatory system</keyword>
<protein>
    <submittedName>
        <fullName evidence="11">Two-component system response regulator YesN</fullName>
    </submittedName>
</protein>
<keyword evidence="12" id="KW-1185">Reference proteome</keyword>
<dbReference type="Proteomes" id="UP000319671">
    <property type="component" value="Unassembled WGS sequence"/>
</dbReference>
<keyword evidence="6" id="KW-0238">DNA-binding</keyword>
<name>A0A561DEP0_9BACI</name>
<dbReference type="InterPro" id="IPR018060">
    <property type="entry name" value="HTH_AraC"/>
</dbReference>
<dbReference type="Pfam" id="PF00072">
    <property type="entry name" value="Response_reg"/>
    <property type="match status" value="1"/>
</dbReference>
<dbReference type="InterPro" id="IPR011006">
    <property type="entry name" value="CheY-like_superfamily"/>
</dbReference>
<dbReference type="EMBL" id="VIVN01000005">
    <property type="protein sequence ID" value="TWE01866.1"/>
    <property type="molecule type" value="Genomic_DNA"/>
</dbReference>
<dbReference type="CDD" id="cd17536">
    <property type="entry name" value="REC_YesN-like"/>
    <property type="match status" value="1"/>
</dbReference>
<dbReference type="PROSITE" id="PS50110">
    <property type="entry name" value="RESPONSE_REGULATORY"/>
    <property type="match status" value="1"/>
</dbReference>
<dbReference type="SMART" id="SM00448">
    <property type="entry name" value="REC"/>
    <property type="match status" value="1"/>
</dbReference>
<dbReference type="PRINTS" id="PR00032">
    <property type="entry name" value="HTHARAC"/>
</dbReference>
<comment type="caution">
    <text evidence="11">The sequence shown here is derived from an EMBL/GenBank/DDBJ whole genome shotgun (WGS) entry which is preliminary data.</text>
</comment>
<dbReference type="GO" id="GO:0000160">
    <property type="term" value="P:phosphorelay signal transduction system"/>
    <property type="evidence" value="ECO:0007669"/>
    <property type="project" value="UniProtKB-KW"/>
</dbReference>
<evidence type="ECO:0000259" key="10">
    <source>
        <dbReference type="PROSITE" id="PS50110"/>
    </source>
</evidence>